<dbReference type="GO" id="GO:0003723">
    <property type="term" value="F:RNA binding"/>
    <property type="evidence" value="ECO:0007669"/>
    <property type="project" value="TreeGrafter"/>
</dbReference>
<sequence length="127" mass="15019">MAKSIRSKRGKKMRAIKRVRYTQKQLKQLKETVSKSIIHAIESSTDSSPVRVKIADYVELKKRQVTEKLQKEPNKETMNEADVVVFSKKTMKDQTGEYPKWMGQKQIWKHKRRNDKSRKSNGRKKGW</sequence>
<dbReference type="AlphaFoldDB" id="A0A1V9X3L0"/>
<dbReference type="FunCoup" id="A0A1V9X3L0">
    <property type="interactions" value="900"/>
</dbReference>
<feature type="compositionally biased region" description="Basic residues" evidence="2">
    <location>
        <begin position="107"/>
        <end position="127"/>
    </location>
</feature>
<evidence type="ECO:0000256" key="2">
    <source>
        <dbReference type="SAM" id="MobiDB-lite"/>
    </source>
</evidence>
<dbReference type="Pfam" id="PF10169">
    <property type="entry name" value="LLPH"/>
    <property type="match status" value="1"/>
</dbReference>
<evidence type="ECO:0000313" key="3">
    <source>
        <dbReference type="EMBL" id="OQR68067.1"/>
    </source>
</evidence>
<comment type="caution">
    <text evidence="3">The sequence shown here is derived from an EMBL/GenBank/DDBJ whole genome shotgun (WGS) entry which is preliminary data.</text>
</comment>
<dbReference type="GO" id="GO:0005730">
    <property type="term" value="C:nucleolus"/>
    <property type="evidence" value="ECO:0007669"/>
    <property type="project" value="TreeGrafter"/>
</dbReference>
<feature type="region of interest" description="Disordered" evidence="2">
    <location>
        <begin position="95"/>
        <end position="127"/>
    </location>
</feature>
<accession>A0A1V9X3L0</accession>
<comment type="similarity">
    <text evidence="1">Belongs to the learning-associated protein family.</text>
</comment>
<gene>
    <name evidence="3" type="ORF">BIW11_13141</name>
</gene>
<dbReference type="InParanoid" id="A0A1V9X3L0"/>
<dbReference type="GO" id="GO:0001099">
    <property type="term" value="F:basal RNA polymerase II transcription machinery binding"/>
    <property type="evidence" value="ECO:0007669"/>
    <property type="project" value="TreeGrafter"/>
</dbReference>
<evidence type="ECO:0000256" key="1">
    <source>
        <dbReference type="ARBA" id="ARBA00034118"/>
    </source>
</evidence>
<dbReference type="PANTHER" id="PTHR34253">
    <property type="entry name" value="PROTEIN LLP HOMOLOG"/>
    <property type="match status" value="1"/>
</dbReference>
<dbReference type="Proteomes" id="UP000192247">
    <property type="component" value="Unassembled WGS sequence"/>
</dbReference>
<keyword evidence="4" id="KW-1185">Reference proteome</keyword>
<reference evidence="3 4" key="1">
    <citation type="journal article" date="2017" name="Gigascience">
        <title>Draft genome of the honey bee ectoparasitic mite, Tropilaelaps mercedesae, is shaped by the parasitic life history.</title>
        <authorList>
            <person name="Dong X."/>
            <person name="Armstrong S.D."/>
            <person name="Xia D."/>
            <person name="Makepeace B.L."/>
            <person name="Darby A.C."/>
            <person name="Kadowaki T."/>
        </authorList>
    </citation>
    <scope>NUCLEOTIDE SEQUENCE [LARGE SCALE GENOMIC DNA]</scope>
    <source>
        <strain evidence="3">Wuxi-XJTLU</strain>
    </source>
</reference>
<dbReference type="PANTHER" id="PTHR34253:SF1">
    <property type="entry name" value="PROTEIN LLP HOMOLOG"/>
    <property type="match status" value="1"/>
</dbReference>
<evidence type="ECO:0000313" key="4">
    <source>
        <dbReference type="Proteomes" id="UP000192247"/>
    </source>
</evidence>
<dbReference type="GO" id="GO:0097484">
    <property type="term" value="P:dendrite extension"/>
    <property type="evidence" value="ECO:0007669"/>
    <property type="project" value="TreeGrafter"/>
</dbReference>
<dbReference type="STRING" id="418985.A0A1V9X3L0"/>
<dbReference type="EMBL" id="MNPL01026252">
    <property type="protein sequence ID" value="OQR68067.1"/>
    <property type="molecule type" value="Genomic_DNA"/>
</dbReference>
<protein>
    <submittedName>
        <fullName evidence="3">Protein LLP-like</fullName>
    </submittedName>
</protein>
<name>A0A1V9X3L0_9ACAR</name>
<dbReference type="InterPro" id="IPR018784">
    <property type="entry name" value="LLPH-like"/>
</dbReference>
<dbReference type="OrthoDB" id="6257894at2759"/>
<proteinExistence type="inferred from homology"/>
<organism evidence="3 4">
    <name type="scientific">Tropilaelaps mercedesae</name>
    <dbReference type="NCBI Taxonomy" id="418985"/>
    <lineage>
        <taxon>Eukaryota</taxon>
        <taxon>Metazoa</taxon>
        <taxon>Ecdysozoa</taxon>
        <taxon>Arthropoda</taxon>
        <taxon>Chelicerata</taxon>
        <taxon>Arachnida</taxon>
        <taxon>Acari</taxon>
        <taxon>Parasitiformes</taxon>
        <taxon>Mesostigmata</taxon>
        <taxon>Gamasina</taxon>
        <taxon>Dermanyssoidea</taxon>
        <taxon>Laelapidae</taxon>
        <taxon>Tropilaelaps</taxon>
    </lineage>
</organism>